<reference evidence="2" key="1">
    <citation type="submission" date="2019-08" db="EMBL/GenBank/DDBJ databases">
        <authorList>
            <person name="Kucharzyk K."/>
            <person name="Murdoch R.W."/>
            <person name="Higgins S."/>
            <person name="Loffler F."/>
        </authorList>
    </citation>
    <scope>NUCLEOTIDE SEQUENCE</scope>
</reference>
<dbReference type="Gene3D" id="1.10.10.60">
    <property type="entry name" value="Homeodomain-like"/>
    <property type="match status" value="1"/>
</dbReference>
<accession>A0A645E6L9</accession>
<dbReference type="GO" id="GO:0003700">
    <property type="term" value="F:DNA-binding transcription factor activity"/>
    <property type="evidence" value="ECO:0007669"/>
    <property type="project" value="InterPro"/>
</dbReference>
<name>A0A645E6L9_9ZZZZ</name>
<dbReference type="PROSITE" id="PS01124">
    <property type="entry name" value="HTH_ARAC_FAMILY_2"/>
    <property type="match status" value="1"/>
</dbReference>
<organism evidence="2">
    <name type="scientific">bioreactor metagenome</name>
    <dbReference type="NCBI Taxonomy" id="1076179"/>
    <lineage>
        <taxon>unclassified sequences</taxon>
        <taxon>metagenomes</taxon>
        <taxon>ecological metagenomes</taxon>
    </lineage>
</organism>
<proteinExistence type="predicted"/>
<dbReference type="EMBL" id="VSSQ01043731">
    <property type="protein sequence ID" value="MPM97450.1"/>
    <property type="molecule type" value="Genomic_DNA"/>
</dbReference>
<sequence>MHGAAIIFTGGELLGLERLIAPETGYAIVDDRERLIEELLFGAPEQCSASGRDGWLTAQMYLYKIANLLRLARPRSRPGCWQLAAHDVETDRQWVGRVEQELRRDLAEGIPLQRLAAKMGCSVTTLNNRYREFTGHTIRQALLNIRVALVRVRWKATGPLRKSPPKPDSAMSFICQKPFAASPA</sequence>
<comment type="caution">
    <text evidence="2">The sequence shown here is derived from an EMBL/GenBank/DDBJ whole genome shotgun (WGS) entry which is preliminary data.</text>
</comment>
<dbReference type="InterPro" id="IPR018060">
    <property type="entry name" value="HTH_AraC"/>
</dbReference>
<evidence type="ECO:0000313" key="2">
    <source>
        <dbReference type="EMBL" id="MPM97450.1"/>
    </source>
</evidence>
<evidence type="ECO:0000259" key="1">
    <source>
        <dbReference type="PROSITE" id="PS01124"/>
    </source>
</evidence>
<gene>
    <name evidence="2" type="ORF">SDC9_144623</name>
</gene>
<dbReference type="GO" id="GO:0043565">
    <property type="term" value="F:sequence-specific DNA binding"/>
    <property type="evidence" value="ECO:0007669"/>
    <property type="project" value="InterPro"/>
</dbReference>
<dbReference type="AlphaFoldDB" id="A0A645E6L9"/>
<protein>
    <recommendedName>
        <fullName evidence="1">HTH araC/xylS-type domain-containing protein</fullName>
    </recommendedName>
</protein>
<feature type="domain" description="HTH araC/xylS-type" evidence="1">
    <location>
        <begin position="96"/>
        <end position="151"/>
    </location>
</feature>